<keyword evidence="1 8" id="KW-0813">Transport</keyword>
<evidence type="ECO:0000313" key="10">
    <source>
        <dbReference type="Proteomes" id="UP001056756"/>
    </source>
</evidence>
<evidence type="ECO:0000313" key="9">
    <source>
        <dbReference type="EMBL" id="URN96039.1"/>
    </source>
</evidence>
<dbReference type="PANTHER" id="PTHR35529">
    <property type="entry name" value="MANGANESE EFFLUX PUMP MNTP-RELATED"/>
    <property type="match status" value="1"/>
</dbReference>
<dbReference type="InterPro" id="IPR003810">
    <property type="entry name" value="Mntp/YtaF"/>
</dbReference>
<evidence type="ECO:0000256" key="2">
    <source>
        <dbReference type="ARBA" id="ARBA00022475"/>
    </source>
</evidence>
<accession>A0A9J6ZJ54</accession>
<dbReference type="GO" id="GO:0005886">
    <property type="term" value="C:plasma membrane"/>
    <property type="evidence" value="ECO:0007669"/>
    <property type="project" value="UniProtKB-SubCell"/>
</dbReference>
<keyword evidence="2 8" id="KW-1003">Cell membrane</keyword>
<feature type="transmembrane region" description="Helical" evidence="8">
    <location>
        <begin position="12"/>
        <end position="34"/>
    </location>
</feature>
<comment type="similarity">
    <text evidence="8">Belongs to the MntP (TC 9.B.29) family.</text>
</comment>
<dbReference type="Proteomes" id="UP001056756">
    <property type="component" value="Chromosome"/>
</dbReference>
<protein>
    <recommendedName>
        <fullName evidence="8">Putative manganese efflux pump MntP</fullName>
    </recommendedName>
</protein>
<evidence type="ECO:0000256" key="7">
    <source>
        <dbReference type="ARBA" id="ARBA00023211"/>
    </source>
</evidence>
<reference evidence="9" key="1">
    <citation type="submission" date="2022-05" db="EMBL/GenBank/DDBJ databases">
        <title>Novel bacterial taxa in a minimal lignocellulolytic consortium and its capacity to transform plastics disclosed by genome-resolved metagenomics.</title>
        <authorList>
            <person name="Rodriguez C.A.D."/>
            <person name="Diaz-Garcia L."/>
            <person name="Herrera K."/>
            <person name="Tarazona N.A."/>
            <person name="Sproer C."/>
            <person name="Overmann J."/>
            <person name="Jimenez D.J."/>
        </authorList>
    </citation>
    <scope>NUCLEOTIDE SEQUENCE</scope>
    <source>
        <strain evidence="9">MAG5</strain>
    </source>
</reference>
<feature type="transmembrane region" description="Helical" evidence="8">
    <location>
        <begin position="46"/>
        <end position="67"/>
    </location>
</feature>
<dbReference type="AlphaFoldDB" id="A0A9J6ZJ54"/>
<evidence type="ECO:0000256" key="4">
    <source>
        <dbReference type="ARBA" id="ARBA00022989"/>
    </source>
</evidence>
<keyword evidence="6 8" id="KW-0472">Membrane</keyword>
<evidence type="ECO:0000256" key="8">
    <source>
        <dbReference type="HAMAP-Rule" id="MF_01521"/>
    </source>
</evidence>
<keyword evidence="4 8" id="KW-1133">Transmembrane helix</keyword>
<dbReference type="KEGG" id="plig:NAG76_07360"/>
<keyword evidence="7 8" id="KW-0464">Manganese</keyword>
<evidence type="ECO:0000256" key="5">
    <source>
        <dbReference type="ARBA" id="ARBA00023065"/>
    </source>
</evidence>
<dbReference type="Pfam" id="PF02659">
    <property type="entry name" value="Mntp"/>
    <property type="match status" value="1"/>
</dbReference>
<gene>
    <name evidence="8" type="primary">mntP</name>
    <name evidence="9" type="ORF">NAG76_07360</name>
</gene>
<dbReference type="InterPro" id="IPR022929">
    <property type="entry name" value="Put_MntP"/>
</dbReference>
<keyword evidence="5 8" id="KW-0406">Ion transport</keyword>
<evidence type="ECO:0000256" key="1">
    <source>
        <dbReference type="ARBA" id="ARBA00022448"/>
    </source>
</evidence>
<keyword evidence="3 8" id="KW-0812">Transmembrane</keyword>
<dbReference type="HAMAP" id="MF_01521">
    <property type="entry name" value="MntP_pump"/>
    <property type="match status" value="1"/>
</dbReference>
<dbReference type="GO" id="GO:0005384">
    <property type="term" value="F:manganese ion transmembrane transporter activity"/>
    <property type="evidence" value="ECO:0007669"/>
    <property type="project" value="UniProtKB-UniRule"/>
</dbReference>
<comment type="subcellular location">
    <subcellularLocation>
        <location evidence="8">Cell membrane</location>
        <topology evidence="8">Multi-pass membrane protein</topology>
    </subcellularLocation>
</comment>
<evidence type="ECO:0000256" key="3">
    <source>
        <dbReference type="ARBA" id="ARBA00022692"/>
    </source>
</evidence>
<feature type="transmembrane region" description="Helical" evidence="8">
    <location>
        <begin position="136"/>
        <end position="158"/>
    </location>
</feature>
<feature type="transmembrane region" description="Helical" evidence="8">
    <location>
        <begin position="107"/>
        <end position="130"/>
    </location>
</feature>
<dbReference type="EMBL" id="CP097899">
    <property type="protein sequence ID" value="URN96039.1"/>
    <property type="molecule type" value="Genomic_DNA"/>
</dbReference>
<feature type="transmembrane region" description="Helical" evidence="8">
    <location>
        <begin position="165"/>
        <end position="185"/>
    </location>
</feature>
<organism evidence="9 10">
    <name type="scientific">Candidatus Pristimantibacillus lignocellulolyticus</name>
    <dbReference type="NCBI Taxonomy" id="2994561"/>
    <lineage>
        <taxon>Bacteria</taxon>
        <taxon>Bacillati</taxon>
        <taxon>Bacillota</taxon>
        <taxon>Bacilli</taxon>
        <taxon>Bacillales</taxon>
        <taxon>Paenibacillaceae</taxon>
        <taxon>Candidatus Pristimantibacillus</taxon>
    </lineage>
</organism>
<feature type="transmembrane region" description="Helical" evidence="8">
    <location>
        <begin position="73"/>
        <end position="95"/>
    </location>
</feature>
<name>A0A9J6ZJ54_9BACL</name>
<proteinExistence type="inferred from homology"/>
<comment type="function">
    <text evidence="8">Probably functions as a manganese efflux pump.</text>
</comment>
<dbReference type="PANTHER" id="PTHR35529:SF1">
    <property type="entry name" value="MANGANESE EFFLUX PUMP MNTP-RELATED"/>
    <property type="match status" value="1"/>
</dbReference>
<evidence type="ECO:0000256" key="6">
    <source>
        <dbReference type="ARBA" id="ARBA00023136"/>
    </source>
</evidence>
<sequence length="186" mass="20134">MLDTNEWIGQLMTIAMIAVALGFDAFSLGIGIGLKGIRYRHILKLGIVIGLFHIVMPIGGMLMGNLMSSVLGTWATVVAGILLIILGAHMIINSFKEEETQILDHRTFWGLMLLAFSVSVDSFSVGITLGMFQVQFWLTVCLFGILGAVMAMLGLSLGRRVSQSLGVYGETFGGIILVVFGVYFIV</sequence>